<evidence type="ECO:0000313" key="3">
    <source>
        <dbReference type="EMBL" id="KAK6729361.1"/>
    </source>
</evidence>
<name>A0ABR1BUD5_NECAM</name>
<organism evidence="3 4">
    <name type="scientific">Necator americanus</name>
    <name type="common">Human hookworm</name>
    <dbReference type="NCBI Taxonomy" id="51031"/>
    <lineage>
        <taxon>Eukaryota</taxon>
        <taxon>Metazoa</taxon>
        <taxon>Ecdysozoa</taxon>
        <taxon>Nematoda</taxon>
        <taxon>Chromadorea</taxon>
        <taxon>Rhabditida</taxon>
        <taxon>Rhabditina</taxon>
        <taxon>Rhabditomorpha</taxon>
        <taxon>Strongyloidea</taxon>
        <taxon>Ancylostomatidae</taxon>
        <taxon>Bunostominae</taxon>
        <taxon>Necator</taxon>
    </lineage>
</organism>
<evidence type="ECO:0000256" key="1">
    <source>
        <dbReference type="SAM" id="MobiDB-lite"/>
    </source>
</evidence>
<keyword evidence="2" id="KW-0472">Membrane</keyword>
<reference evidence="3 4" key="1">
    <citation type="submission" date="2023-08" db="EMBL/GenBank/DDBJ databases">
        <title>A Necator americanus chromosomal reference genome.</title>
        <authorList>
            <person name="Ilik V."/>
            <person name="Petrzelkova K.J."/>
            <person name="Pardy F."/>
            <person name="Fuh T."/>
            <person name="Niatou-Singa F.S."/>
            <person name="Gouil Q."/>
            <person name="Baker L."/>
            <person name="Ritchie M.E."/>
            <person name="Jex A.R."/>
            <person name="Gazzola D."/>
            <person name="Li H."/>
            <person name="Toshio Fujiwara R."/>
            <person name="Zhan B."/>
            <person name="Aroian R.V."/>
            <person name="Pafco B."/>
            <person name="Schwarz E.M."/>
        </authorList>
    </citation>
    <scope>NUCLEOTIDE SEQUENCE [LARGE SCALE GENOMIC DNA]</scope>
    <source>
        <strain evidence="3 4">Aroian</strain>
        <tissue evidence="3">Whole animal</tissue>
    </source>
</reference>
<feature type="compositionally biased region" description="Polar residues" evidence="1">
    <location>
        <begin position="141"/>
        <end position="156"/>
    </location>
</feature>
<protein>
    <submittedName>
        <fullName evidence="3">Uncharacterized protein</fullName>
    </submittedName>
</protein>
<keyword evidence="2" id="KW-1133">Transmembrane helix</keyword>
<feature type="compositionally biased region" description="Low complexity" evidence="1">
    <location>
        <begin position="181"/>
        <end position="196"/>
    </location>
</feature>
<feature type="compositionally biased region" description="Basic residues" evidence="1">
    <location>
        <begin position="200"/>
        <end position="227"/>
    </location>
</feature>
<proteinExistence type="predicted"/>
<comment type="caution">
    <text evidence="3">The sequence shown here is derived from an EMBL/GenBank/DDBJ whole genome shotgun (WGS) entry which is preliminary data.</text>
</comment>
<dbReference type="EMBL" id="JAVFWL010000001">
    <property type="protein sequence ID" value="KAK6729361.1"/>
    <property type="molecule type" value="Genomic_DNA"/>
</dbReference>
<keyword evidence="4" id="KW-1185">Reference proteome</keyword>
<gene>
    <name evidence="3" type="primary">Necator_chrI.g2552</name>
    <name evidence="3" type="ORF">RB195_006424</name>
</gene>
<feature type="compositionally biased region" description="Basic and acidic residues" evidence="1">
    <location>
        <begin position="157"/>
        <end position="166"/>
    </location>
</feature>
<feature type="transmembrane region" description="Helical" evidence="2">
    <location>
        <begin position="88"/>
        <end position="107"/>
    </location>
</feature>
<accession>A0ABR1BUD5</accession>
<evidence type="ECO:0000313" key="4">
    <source>
        <dbReference type="Proteomes" id="UP001303046"/>
    </source>
</evidence>
<dbReference type="Proteomes" id="UP001303046">
    <property type="component" value="Unassembled WGS sequence"/>
</dbReference>
<sequence>MLRPSILIRMYLLYFFQNLPRGTPPNVTKKEAPVEVVESGPYQTCAEIAEHFDSDESTVLTQLHSCGVSLILLSVPPVSDLQRASSTYLMIVLLLLVLISGVCFYLYKQKQVRIEESQPTQAHNASTRTALVGNKVSSVAQTSAGNVSSQKQSKNVPSEELRRQVADLEASTPSAPGPLLGESPSSGADSGSSSTGREVPRKKGSKKSKSKTKSGKKKKKKSKRSKRQSVGSAPGTEQPTPNVAASDGGGDKK</sequence>
<feature type="region of interest" description="Disordered" evidence="1">
    <location>
        <begin position="141"/>
        <end position="253"/>
    </location>
</feature>
<evidence type="ECO:0000256" key="2">
    <source>
        <dbReference type="SAM" id="Phobius"/>
    </source>
</evidence>
<keyword evidence="2" id="KW-0812">Transmembrane</keyword>